<dbReference type="PROSITE" id="PS50011">
    <property type="entry name" value="PROTEIN_KINASE_DOM"/>
    <property type="match status" value="1"/>
</dbReference>
<dbReference type="SUPFAM" id="SSF48452">
    <property type="entry name" value="TPR-like"/>
    <property type="match status" value="2"/>
</dbReference>
<keyword evidence="2" id="KW-0547">Nucleotide-binding</keyword>
<dbReference type="AlphaFoldDB" id="A0A167G4R0"/>
<dbReference type="GO" id="GO:0005524">
    <property type="term" value="F:ATP binding"/>
    <property type="evidence" value="ECO:0007669"/>
    <property type="project" value="UniProtKB-KW"/>
</dbReference>
<dbReference type="SUPFAM" id="SSF56112">
    <property type="entry name" value="Protein kinase-like (PK-like)"/>
    <property type="match status" value="1"/>
</dbReference>
<organism evidence="6 7">
    <name type="scientific">Dokdonella koreensis DS-123</name>
    <dbReference type="NCBI Taxonomy" id="1300342"/>
    <lineage>
        <taxon>Bacteria</taxon>
        <taxon>Pseudomonadati</taxon>
        <taxon>Pseudomonadota</taxon>
        <taxon>Gammaproteobacteria</taxon>
        <taxon>Lysobacterales</taxon>
        <taxon>Rhodanobacteraceae</taxon>
        <taxon>Dokdonella</taxon>
    </lineage>
</organism>
<reference evidence="6 7" key="1">
    <citation type="submission" date="2016-04" db="EMBL/GenBank/DDBJ databases">
        <title>Complete genome sequence of Dokdonella koreensis DS-123T.</title>
        <authorList>
            <person name="Kim J.F."/>
            <person name="Lee H."/>
            <person name="Kwak M.-J."/>
        </authorList>
    </citation>
    <scope>NUCLEOTIDE SEQUENCE [LARGE SCALE GENOMIC DNA]</scope>
    <source>
        <strain evidence="6 7">DS-123</strain>
    </source>
</reference>
<dbReference type="GO" id="GO:0004674">
    <property type="term" value="F:protein serine/threonine kinase activity"/>
    <property type="evidence" value="ECO:0007669"/>
    <property type="project" value="UniProtKB-KW"/>
</dbReference>
<dbReference type="PROSITE" id="PS00108">
    <property type="entry name" value="PROTEIN_KINASE_ST"/>
    <property type="match status" value="1"/>
</dbReference>
<dbReference type="SMART" id="SM00220">
    <property type="entry name" value="S_TKc"/>
    <property type="match status" value="1"/>
</dbReference>
<dbReference type="KEGG" id="dko:I596_115"/>
<evidence type="ECO:0000313" key="7">
    <source>
        <dbReference type="Proteomes" id="UP000076830"/>
    </source>
</evidence>
<accession>A0A167G4R0</accession>
<evidence type="ECO:0000256" key="4">
    <source>
        <dbReference type="ARBA" id="ARBA00022840"/>
    </source>
</evidence>
<proteinExistence type="predicted"/>
<dbReference type="InterPro" id="IPR000719">
    <property type="entry name" value="Prot_kinase_dom"/>
</dbReference>
<dbReference type="Gene3D" id="1.10.510.10">
    <property type="entry name" value="Transferase(Phosphotransferase) domain 1"/>
    <property type="match status" value="1"/>
</dbReference>
<dbReference type="PANTHER" id="PTHR43289">
    <property type="entry name" value="MITOGEN-ACTIVATED PROTEIN KINASE KINASE KINASE 20-RELATED"/>
    <property type="match status" value="1"/>
</dbReference>
<evidence type="ECO:0000313" key="6">
    <source>
        <dbReference type="EMBL" id="ANB16155.1"/>
    </source>
</evidence>
<dbReference type="OrthoDB" id="9783151at2"/>
<keyword evidence="1" id="KW-0808">Transferase</keyword>
<dbReference type="EMBL" id="CP015249">
    <property type="protein sequence ID" value="ANB16155.1"/>
    <property type="molecule type" value="Genomic_DNA"/>
</dbReference>
<dbReference type="PATRIC" id="fig|1300342.3.peg.114"/>
<dbReference type="PANTHER" id="PTHR43289:SF34">
    <property type="entry name" value="SERINE_THREONINE-PROTEIN KINASE YBDM-RELATED"/>
    <property type="match status" value="1"/>
</dbReference>
<dbReference type="InterPro" id="IPR011990">
    <property type="entry name" value="TPR-like_helical_dom_sf"/>
</dbReference>
<name>A0A167G4R0_9GAMM</name>
<sequence length="740" mass="80294">MTPTGLKRLRLEPGEALRSQLAQQLFDNDEDVLQAGERVGAFRIVGEIGRGGLGIVYRAERDDGSYSQQVALKVMAGDADPALAERLLDRERRLLARLQHPGIARLIDGGRTDGGRLWFAMEVVEGERLDHYCERRGLPGLERLRLFLQVCDAVDYAHAQLVVHRDLKPANILVDARGQVRLLDFGIAAALDDVAGQAPQAGTPGFASPEQNRGDAAGVGDDIFQLGRLLDLLTAAAAPPRNRHRDLAAILRRALDATPASRYRTAGALAADVQALLELRPVAATGGARRYRAGRFLHRHRLALMGALAVAAALAALTGTYVRQVGLANAEAEAARRRAEDDAAAARAVTEFMVSVFAQADPALHKGEKPSIDTVLEAGTARIENELHDKPRIRAAILFALSGIHLRLRHDQQGYRLAEAARALIGHGAEFTRAELAELLLRQPMPDDLAQAAIARYQSVIDLLDPDDPKTIRTLLYVKLRMASTYPFMGDYPRALALLDEHRYLNRTHGLPEEASVLQLQSLLLGQLERYDEALAMAEQAWTATVEQRGALHPYTVLGSGDLAMARADAGRFAQAHAAADHAIDLAVRLYGKDDGSHLLWSRMRKAYVWLREGRSEHAASLLREVLAASDRYAPGDDASSVTAADWLGEALFAQGDLAGAEAAWRDAEARAVAGRSAQRPDLGQRALWLAQASAGQGRCAEALDRLRAAREHAAAAFDGHPIHARLRGLPGCRERAAGD</sequence>
<evidence type="ECO:0000256" key="2">
    <source>
        <dbReference type="ARBA" id="ARBA00022741"/>
    </source>
</evidence>
<keyword evidence="4" id="KW-0067">ATP-binding</keyword>
<dbReference type="Proteomes" id="UP000076830">
    <property type="component" value="Chromosome"/>
</dbReference>
<evidence type="ECO:0000256" key="3">
    <source>
        <dbReference type="ARBA" id="ARBA00022777"/>
    </source>
</evidence>
<dbReference type="CDD" id="cd14014">
    <property type="entry name" value="STKc_PknB_like"/>
    <property type="match status" value="1"/>
</dbReference>
<dbReference type="RefSeq" id="WP_067642672.1">
    <property type="nucleotide sequence ID" value="NZ_CP015249.1"/>
</dbReference>
<evidence type="ECO:0000256" key="1">
    <source>
        <dbReference type="ARBA" id="ARBA00022679"/>
    </source>
</evidence>
<keyword evidence="6" id="KW-0723">Serine/threonine-protein kinase</keyword>
<keyword evidence="3 6" id="KW-0418">Kinase</keyword>
<gene>
    <name evidence="6" type="ORF">I596_115</name>
</gene>
<dbReference type="InterPro" id="IPR011009">
    <property type="entry name" value="Kinase-like_dom_sf"/>
</dbReference>
<dbReference type="Gene3D" id="1.25.40.10">
    <property type="entry name" value="Tetratricopeptide repeat domain"/>
    <property type="match status" value="1"/>
</dbReference>
<dbReference type="Pfam" id="PF00069">
    <property type="entry name" value="Pkinase"/>
    <property type="match status" value="1"/>
</dbReference>
<dbReference type="InterPro" id="IPR008271">
    <property type="entry name" value="Ser/Thr_kinase_AS"/>
</dbReference>
<dbReference type="STRING" id="1300342.I596_115"/>
<feature type="domain" description="Protein kinase" evidence="5">
    <location>
        <begin position="42"/>
        <end position="303"/>
    </location>
</feature>
<protein>
    <submittedName>
        <fullName evidence="6">Serine/threonine protein kinase</fullName>
    </submittedName>
</protein>
<evidence type="ECO:0000259" key="5">
    <source>
        <dbReference type="PROSITE" id="PS50011"/>
    </source>
</evidence>
<keyword evidence="7" id="KW-1185">Reference proteome</keyword>
<dbReference type="Gene3D" id="3.30.200.20">
    <property type="entry name" value="Phosphorylase Kinase, domain 1"/>
    <property type="match status" value="1"/>
</dbReference>